<evidence type="ECO:0000313" key="1">
    <source>
        <dbReference type="EMBL" id="CAG6535576.1"/>
    </source>
</evidence>
<accession>A0A8D8HJV1</accession>
<proteinExistence type="predicted"/>
<dbReference type="EMBL" id="HBUE01320067">
    <property type="protein sequence ID" value="CAG6587564.1"/>
    <property type="molecule type" value="Transcribed_RNA"/>
</dbReference>
<reference evidence="1" key="1">
    <citation type="submission" date="2021-05" db="EMBL/GenBank/DDBJ databases">
        <authorList>
            <person name="Alioto T."/>
            <person name="Alioto T."/>
            <person name="Gomez Garrido J."/>
        </authorList>
    </citation>
    <scope>NUCLEOTIDE SEQUENCE</scope>
</reference>
<name>A0A8D8HJV1_CULPI</name>
<protein>
    <submittedName>
        <fullName evidence="1">(northern house mosquito) hypothetical protein</fullName>
    </submittedName>
</protein>
<sequence length="107" mass="12442">MRNRRELCKTRNCDAIFHREEIKQPLKNVCNVSGKTIQQLCSDSFLIDILSKKIVSQHIGRKQAQNRNKLNATSLLKKRQLKLSSLKCFFFHNDFRILFVPAVLLVG</sequence>
<dbReference type="AlphaFoldDB" id="A0A8D8HJV1"/>
<dbReference type="EMBL" id="HBUE01213558">
    <property type="protein sequence ID" value="CAG6535576.1"/>
    <property type="molecule type" value="Transcribed_RNA"/>
</dbReference>
<organism evidence="1">
    <name type="scientific">Culex pipiens</name>
    <name type="common">House mosquito</name>
    <dbReference type="NCBI Taxonomy" id="7175"/>
    <lineage>
        <taxon>Eukaryota</taxon>
        <taxon>Metazoa</taxon>
        <taxon>Ecdysozoa</taxon>
        <taxon>Arthropoda</taxon>
        <taxon>Hexapoda</taxon>
        <taxon>Insecta</taxon>
        <taxon>Pterygota</taxon>
        <taxon>Neoptera</taxon>
        <taxon>Endopterygota</taxon>
        <taxon>Diptera</taxon>
        <taxon>Nematocera</taxon>
        <taxon>Culicoidea</taxon>
        <taxon>Culicidae</taxon>
        <taxon>Culicinae</taxon>
        <taxon>Culicini</taxon>
        <taxon>Culex</taxon>
        <taxon>Culex</taxon>
    </lineage>
</organism>